<accession>A0ABP1RXW7</accession>
<evidence type="ECO:0000256" key="2">
    <source>
        <dbReference type="ARBA" id="ARBA00022622"/>
    </source>
</evidence>
<feature type="transmembrane region" description="Helical" evidence="5">
    <location>
        <begin position="12"/>
        <end position="32"/>
    </location>
</feature>
<feature type="transmembrane region" description="Helical" evidence="5">
    <location>
        <begin position="140"/>
        <end position="159"/>
    </location>
</feature>
<evidence type="ECO:0000313" key="7">
    <source>
        <dbReference type="Proteomes" id="UP001642540"/>
    </source>
</evidence>
<evidence type="ECO:0000256" key="5">
    <source>
        <dbReference type="SAM" id="Phobius"/>
    </source>
</evidence>
<keyword evidence="2" id="KW-0325">Glycoprotein</keyword>
<evidence type="ECO:0000256" key="4">
    <source>
        <dbReference type="ARBA" id="ARBA00023288"/>
    </source>
</evidence>
<dbReference type="Proteomes" id="UP001642540">
    <property type="component" value="Unassembled WGS sequence"/>
</dbReference>
<keyword evidence="7" id="KW-1185">Reference proteome</keyword>
<organism evidence="6 7">
    <name type="scientific">Orchesella dallaii</name>
    <dbReference type="NCBI Taxonomy" id="48710"/>
    <lineage>
        <taxon>Eukaryota</taxon>
        <taxon>Metazoa</taxon>
        <taxon>Ecdysozoa</taxon>
        <taxon>Arthropoda</taxon>
        <taxon>Hexapoda</taxon>
        <taxon>Collembola</taxon>
        <taxon>Entomobryomorpha</taxon>
        <taxon>Entomobryoidea</taxon>
        <taxon>Orchesellidae</taxon>
        <taxon>Orchesellinae</taxon>
        <taxon>Orchesella</taxon>
    </lineage>
</organism>
<comment type="caution">
    <text evidence="6">The sequence shown here is derived from an EMBL/GenBank/DDBJ whole genome shotgun (WGS) entry which is preliminary data.</text>
</comment>
<keyword evidence="5" id="KW-0812">Transmembrane</keyword>
<keyword evidence="5" id="KW-0472">Membrane</keyword>
<protein>
    <recommendedName>
        <fullName evidence="8">Protein sleepless</fullName>
    </recommendedName>
</protein>
<dbReference type="InterPro" id="IPR050975">
    <property type="entry name" value="Sleep_regulator"/>
</dbReference>
<gene>
    <name evidence="6" type="ORF">ODALV1_LOCUS27485</name>
</gene>
<reference evidence="6 7" key="1">
    <citation type="submission" date="2024-08" db="EMBL/GenBank/DDBJ databases">
        <authorList>
            <person name="Cucini C."/>
            <person name="Frati F."/>
        </authorList>
    </citation>
    <scope>NUCLEOTIDE SEQUENCE [LARGE SCALE GENOMIC DNA]</scope>
</reference>
<keyword evidence="5" id="KW-1133">Transmembrane helix</keyword>
<evidence type="ECO:0000256" key="3">
    <source>
        <dbReference type="ARBA" id="ARBA00022729"/>
    </source>
</evidence>
<sequence length="163" mass="18271">MTLSSGHQPVLQLRYLLLIILIGFSLSGIFFLPAEGIKCYDCANCPTNHSNPNQLEKKEYDCNREDVHSAGSIFCVKIIRPDGFIDRRCANKNMIKEAERHGNSCDDFVTGKTRILNRLCFCQTDFCNGALPSVNVNVSFGLKMMAVLMMIMMGFFISFKVVG</sequence>
<keyword evidence="3" id="KW-0732">Signal</keyword>
<name>A0ABP1RXW7_9HEXA</name>
<dbReference type="EMBL" id="CAXLJM020000124">
    <property type="protein sequence ID" value="CAL8138692.1"/>
    <property type="molecule type" value="Genomic_DNA"/>
</dbReference>
<comment type="subcellular location">
    <subcellularLocation>
        <location evidence="1">Membrane</location>
        <topology evidence="1">Lipid-anchor</topology>
        <topology evidence="1">GPI-anchor</topology>
    </subcellularLocation>
</comment>
<keyword evidence="4" id="KW-0449">Lipoprotein</keyword>
<keyword evidence="2" id="KW-0336">GPI-anchor</keyword>
<dbReference type="PANTHER" id="PTHR33562">
    <property type="entry name" value="ATILLA, ISOFORM B-RELATED-RELATED"/>
    <property type="match status" value="1"/>
</dbReference>
<evidence type="ECO:0008006" key="8">
    <source>
        <dbReference type="Google" id="ProtNLM"/>
    </source>
</evidence>
<proteinExistence type="predicted"/>
<evidence type="ECO:0000256" key="1">
    <source>
        <dbReference type="ARBA" id="ARBA00004589"/>
    </source>
</evidence>
<evidence type="ECO:0000313" key="6">
    <source>
        <dbReference type="EMBL" id="CAL8138692.1"/>
    </source>
</evidence>